<comment type="caution">
    <text evidence="1">The sequence shown here is derived from an EMBL/GenBank/DDBJ whole genome shotgun (WGS) entry which is preliminary data.</text>
</comment>
<dbReference type="Proteomes" id="UP000298337">
    <property type="component" value="Unassembled WGS sequence"/>
</dbReference>
<dbReference type="RefSeq" id="WP_135434251.1">
    <property type="nucleotide sequence ID" value="NZ_SRLA01000002.1"/>
</dbReference>
<proteinExistence type="predicted"/>
<dbReference type="EMBL" id="SRLA01000002">
    <property type="protein sequence ID" value="TGE08341.1"/>
    <property type="molecule type" value="Genomic_DNA"/>
</dbReference>
<gene>
    <name evidence="1" type="ORF">EU556_11535</name>
</gene>
<accession>A0A4Z0P7R1</accession>
<name>A0A4Z0P7R1_9BACT</name>
<protein>
    <submittedName>
        <fullName evidence="1">Uncharacterized protein</fullName>
    </submittedName>
</protein>
<dbReference type="AlphaFoldDB" id="A0A4Z0P7R1"/>
<keyword evidence="2" id="KW-1185">Reference proteome</keyword>
<sequence length="98" mass="10049">MKKAVAIAEIEINLMKEILAINANVAANSLNIPTAGVAGISQSAILTGIAVAKAGFATAKVLAFAEVGCSRAPATGRVAFHSRWPGVLASKRRATKSF</sequence>
<evidence type="ECO:0000313" key="2">
    <source>
        <dbReference type="Proteomes" id="UP000298337"/>
    </source>
</evidence>
<evidence type="ECO:0000313" key="1">
    <source>
        <dbReference type="EMBL" id="TGE08341.1"/>
    </source>
</evidence>
<reference evidence="1 2" key="1">
    <citation type="submission" date="2019-04" db="EMBL/GenBank/DDBJ databases">
        <authorList>
            <person name="Feng G."/>
            <person name="Zhang J."/>
            <person name="Zhu H."/>
        </authorList>
    </citation>
    <scope>NUCLEOTIDE SEQUENCE [LARGE SCALE GENOMIC DNA]</scope>
    <source>
        <strain evidence="1 2">92R-1</strain>
    </source>
</reference>
<organism evidence="1 2">
    <name type="scientific">Hymenobacter fodinae</name>
    <dbReference type="NCBI Taxonomy" id="2510796"/>
    <lineage>
        <taxon>Bacteria</taxon>
        <taxon>Pseudomonadati</taxon>
        <taxon>Bacteroidota</taxon>
        <taxon>Cytophagia</taxon>
        <taxon>Cytophagales</taxon>
        <taxon>Hymenobacteraceae</taxon>
        <taxon>Hymenobacter</taxon>
    </lineage>
</organism>